<evidence type="ECO:0000256" key="1">
    <source>
        <dbReference type="ARBA" id="ARBA00004651"/>
    </source>
</evidence>
<dbReference type="AlphaFoldDB" id="A0A423PX09"/>
<feature type="transmembrane region" description="Helical" evidence="6">
    <location>
        <begin position="275"/>
        <end position="295"/>
    </location>
</feature>
<feature type="transmembrane region" description="Helical" evidence="6">
    <location>
        <begin position="146"/>
        <end position="165"/>
    </location>
</feature>
<feature type="transmembrane region" description="Helical" evidence="6">
    <location>
        <begin position="31"/>
        <end position="53"/>
    </location>
</feature>
<evidence type="ECO:0008006" key="9">
    <source>
        <dbReference type="Google" id="ProtNLM"/>
    </source>
</evidence>
<accession>A0A423PX09</accession>
<dbReference type="Proteomes" id="UP000285310">
    <property type="component" value="Unassembled WGS sequence"/>
</dbReference>
<evidence type="ECO:0000256" key="2">
    <source>
        <dbReference type="ARBA" id="ARBA00022475"/>
    </source>
</evidence>
<keyword evidence="8" id="KW-1185">Reference proteome</keyword>
<feature type="transmembrane region" description="Helical" evidence="6">
    <location>
        <begin position="113"/>
        <end position="140"/>
    </location>
</feature>
<evidence type="ECO:0000313" key="8">
    <source>
        <dbReference type="Proteomes" id="UP000285310"/>
    </source>
</evidence>
<dbReference type="InParanoid" id="A0A423PX09"/>
<evidence type="ECO:0000313" key="7">
    <source>
        <dbReference type="EMBL" id="ROO30052.1"/>
    </source>
</evidence>
<evidence type="ECO:0000256" key="5">
    <source>
        <dbReference type="ARBA" id="ARBA00023136"/>
    </source>
</evidence>
<evidence type="ECO:0000256" key="4">
    <source>
        <dbReference type="ARBA" id="ARBA00022989"/>
    </source>
</evidence>
<keyword evidence="2" id="KW-1003">Cell membrane</keyword>
<comment type="subcellular location">
    <subcellularLocation>
        <location evidence="1">Cell membrane</location>
        <topology evidence="1">Multi-pass membrane protein</topology>
    </subcellularLocation>
</comment>
<keyword evidence="3 6" id="KW-0812">Transmembrane</keyword>
<gene>
    <name evidence="7" type="ORF">SAJA_05320</name>
</gene>
<organism evidence="7 8">
    <name type="scientific">Salinisphaera japonica YTM-1</name>
    <dbReference type="NCBI Taxonomy" id="1209778"/>
    <lineage>
        <taxon>Bacteria</taxon>
        <taxon>Pseudomonadati</taxon>
        <taxon>Pseudomonadota</taxon>
        <taxon>Gammaproteobacteria</taxon>
        <taxon>Salinisphaerales</taxon>
        <taxon>Salinisphaeraceae</taxon>
        <taxon>Salinisphaera</taxon>
    </lineage>
</organism>
<dbReference type="RefSeq" id="WP_123657601.1">
    <property type="nucleotide sequence ID" value="NZ_AYKG01000012.1"/>
</dbReference>
<name>A0A423PX09_9GAMM</name>
<reference evidence="7 8" key="1">
    <citation type="submission" date="2013-10" db="EMBL/GenBank/DDBJ databases">
        <title>Salinisphaera japonica YTM-1 Genome Sequencing.</title>
        <authorList>
            <person name="Lai Q."/>
            <person name="Li C."/>
            <person name="Shao Z."/>
        </authorList>
    </citation>
    <scope>NUCLEOTIDE SEQUENCE [LARGE SCALE GENOMIC DNA]</scope>
    <source>
        <strain evidence="7 8">YTM-1</strain>
    </source>
</reference>
<dbReference type="PANTHER" id="PTHR40277:SF1">
    <property type="entry name" value="BLL5419 PROTEIN"/>
    <property type="match status" value="1"/>
</dbReference>
<dbReference type="PANTHER" id="PTHR40277">
    <property type="entry name" value="BLL5419 PROTEIN"/>
    <property type="match status" value="1"/>
</dbReference>
<keyword evidence="4 6" id="KW-1133">Transmembrane helix</keyword>
<keyword evidence="5 6" id="KW-0472">Membrane</keyword>
<comment type="caution">
    <text evidence="7">The sequence shown here is derived from an EMBL/GenBank/DDBJ whole genome shotgun (WGS) entry which is preliminary data.</text>
</comment>
<dbReference type="OrthoDB" id="594003at2"/>
<dbReference type="NCBIfam" id="TIGR03476">
    <property type="entry name" value="HpnL"/>
    <property type="match status" value="1"/>
</dbReference>
<proteinExistence type="predicted"/>
<dbReference type="EMBL" id="AYKG01000012">
    <property type="protein sequence ID" value="ROO30052.1"/>
    <property type="molecule type" value="Genomic_DNA"/>
</dbReference>
<evidence type="ECO:0000256" key="3">
    <source>
        <dbReference type="ARBA" id="ARBA00022692"/>
    </source>
</evidence>
<feature type="transmembrane region" description="Helical" evidence="6">
    <location>
        <begin position="221"/>
        <end position="239"/>
    </location>
</feature>
<dbReference type="GO" id="GO:0005886">
    <property type="term" value="C:plasma membrane"/>
    <property type="evidence" value="ECO:0007669"/>
    <property type="project" value="UniProtKB-SubCell"/>
</dbReference>
<sequence>MKRTAVLMLVIGIALFTAVLAWQGFGAVARAMSAVGWLGLAAVTAWHIVPLVIDSHAWRLLFQKPRPPVWRIIWARWIGESVNGLLPVAQIGGDIAKARLLIKRQLPAAQTGATVVVDTTLAAIGQMLFAIAGLLMLVALMARPDLAWAIGIGIAVMLGLLALFYRLQRGGLFVLLARALKKIAGGRHTFDFVGGAGALDTAIGRIYGAPGVVLRGLAWRLVGWFVGIGEVWLALYFLGEPVGLDDALMLEALGQAIRGAAFAIPGALGVQEGGFALLAPLVGLSMETGVAISLVKRVRELAFGVPGLIAWQVAEGRSVSGRARSARPAI</sequence>
<evidence type="ECO:0000256" key="6">
    <source>
        <dbReference type="SAM" id="Phobius"/>
    </source>
</evidence>
<dbReference type="InterPro" id="IPR022791">
    <property type="entry name" value="L-PG_synthase/AglD"/>
</dbReference>
<protein>
    <recommendedName>
        <fullName evidence="9">TIGR00374 family protein</fullName>
    </recommendedName>
</protein>
<dbReference type="Pfam" id="PF03706">
    <property type="entry name" value="LPG_synthase_TM"/>
    <property type="match status" value="1"/>
</dbReference>